<dbReference type="Proteomes" id="UP001062846">
    <property type="component" value="Chromosome 5"/>
</dbReference>
<evidence type="ECO:0000313" key="2">
    <source>
        <dbReference type="Proteomes" id="UP001062846"/>
    </source>
</evidence>
<name>A0ACC0NMD0_RHOML</name>
<dbReference type="EMBL" id="CM046392">
    <property type="protein sequence ID" value="KAI8553643.1"/>
    <property type="molecule type" value="Genomic_DNA"/>
</dbReference>
<accession>A0ACC0NMD0</accession>
<organism evidence="1 2">
    <name type="scientific">Rhododendron molle</name>
    <name type="common">Chinese azalea</name>
    <name type="synonym">Azalea mollis</name>
    <dbReference type="NCBI Taxonomy" id="49168"/>
    <lineage>
        <taxon>Eukaryota</taxon>
        <taxon>Viridiplantae</taxon>
        <taxon>Streptophyta</taxon>
        <taxon>Embryophyta</taxon>
        <taxon>Tracheophyta</taxon>
        <taxon>Spermatophyta</taxon>
        <taxon>Magnoliopsida</taxon>
        <taxon>eudicotyledons</taxon>
        <taxon>Gunneridae</taxon>
        <taxon>Pentapetalae</taxon>
        <taxon>asterids</taxon>
        <taxon>Ericales</taxon>
        <taxon>Ericaceae</taxon>
        <taxon>Ericoideae</taxon>
        <taxon>Rhodoreae</taxon>
        <taxon>Rhododendron</taxon>
    </lineage>
</organism>
<proteinExistence type="predicted"/>
<comment type="caution">
    <text evidence="1">The sequence shown here is derived from an EMBL/GenBank/DDBJ whole genome shotgun (WGS) entry which is preliminary data.</text>
</comment>
<protein>
    <submittedName>
        <fullName evidence="1">Uncharacterized protein</fullName>
    </submittedName>
</protein>
<reference evidence="1" key="1">
    <citation type="submission" date="2022-02" db="EMBL/GenBank/DDBJ databases">
        <title>Plant Genome Project.</title>
        <authorList>
            <person name="Zhang R.-G."/>
        </authorList>
    </citation>
    <scope>NUCLEOTIDE SEQUENCE</scope>
    <source>
        <strain evidence="1">AT1</strain>
    </source>
</reference>
<keyword evidence="2" id="KW-1185">Reference proteome</keyword>
<gene>
    <name evidence="1" type="ORF">RHMOL_Rhmol05G0032200</name>
</gene>
<sequence length="228" mass="25751">MGFLSVAQPTIYTVIDGTSYWHFFEILLNTSSTEKKNTEISRPPFLRRWFHNGHGPIHNLPFSHREQFIGRFETPPLRERIFHFSSGSIARLKAKANSESKSTKISFQSVSALVWRCVVRARRLPPDPETTCTMTADSRSQTDPTLPNEYFGDSVSRLTGKASVGELLDHGLGWAAWRLHEAVESHSGAAVQQWVQKWIENPVAYTCGHNSLIAKNDILTVKINNMIS</sequence>
<evidence type="ECO:0000313" key="1">
    <source>
        <dbReference type="EMBL" id="KAI8553643.1"/>
    </source>
</evidence>